<sequence>MYTRKILFVLILLIISIAAQRDKKKLCIHNLVINGTNLITGHRKQLLILSVVNFNNPSSRTQANRFLDLYRELERQHIRDSVVRLMLINEQDAAQYFSGNKFGKIQLFQDNPQDRLVQRLHRQHGETLNNYVFGRCGYLIYTQEHPNSNLDDVSNYQDLLRIITTAVKNKRRCQNLCS</sequence>
<dbReference type="EMBL" id="CAJNOJ010000006">
    <property type="protein sequence ID" value="CAF0758734.1"/>
    <property type="molecule type" value="Genomic_DNA"/>
</dbReference>
<feature type="chain" id="PRO_5036409158" evidence="1">
    <location>
        <begin position="20"/>
        <end position="178"/>
    </location>
</feature>
<reference evidence="2" key="1">
    <citation type="submission" date="2021-02" db="EMBL/GenBank/DDBJ databases">
        <authorList>
            <person name="Nowell W R."/>
        </authorList>
    </citation>
    <scope>NUCLEOTIDE SEQUENCE</scope>
</reference>
<evidence type="ECO:0000256" key="1">
    <source>
        <dbReference type="SAM" id="SignalP"/>
    </source>
</evidence>
<organism evidence="2 5">
    <name type="scientific">Adineta ricciae</name>
    <name type="common">Rotifer</name>
    <dbReference type="NCBI Taxonomy" id="249248"/>
    <lineage>
        <taxon>Eukaryota</taxon>
        <taxon>Metazoa</taxon>
        <taxon>Spiralia</taxon>
        <taxon>Gnathifera</taxon>
        <taxon>Rotifera</taxon>
        <taxon>Eurotatoria</taxon>
        <taxon>Bdelloidea</taxon>
        <taxon>Adinetida</taxon>
        <taxon>Adinetidae</taxon>
        <taxon>Adineta</taxon>
    </lineage>
</organism>
<dbReference type="EMBL" id="CAJNOR010007997">
    <property type="protein sequence ID" value="CAF1626936.1"/>
    <property type="molecule type" value="Genomic_DNA"/>
</dbReference>
<keyword evidence="1" id="KW-0732">Signal</keyword>
<protein>
    <submittedName>
        <fullName evidence="2">Uncharacterized protein</fullName>
    </submittedName>
</protein>
<evidence type="ECO:0000313" key="3">
    <source>
        <dbReference type="EMBL" id="CAF1626936.1"/>
    </source>
</evidence>
<keyword evidence="4" id="KW-1185">Reference proteome</keyword>
<comment type="caution">
    <text evidence="2">The sequence shown here is derived from an EMBL/GenBank/DDBJ whole genome shotgun (WGS) entry which is preliminary data.</text>
</comment>
<evidence type="ECO:0000313" key="4">
    <source>
        <dbReference type="Proteomes" id="UP000663828"/>
    </source>
</evidence>
<accession>A0A813PZA6</accession>
<dbReference type="Proteomes" id="UP000663828">
    <property type="component" value="Unassembled WGS sequence"/>
</dbReference>
<feature type="signal peptide" evidence="1">
    <location>
        <begin position="1"/>
        <end position="19"/>
    </location>
</feature>
<name>A0A813PZA6_ADIRI</name>
<gene>
    <name evidence="2" type="ORF">EDS130_LOCUS2693</name>
    <name evidence="3" type="ORF">XAT740_LOCUS51032</name>
</gene>
<evidence type="ECO:0000313" key="5">
    <source>
        <dbReference type="Proteomes" id="UP000663852"/>
    </source>
</evidence>
<dbReference type="OrthoDB" id="9989405at2759"/>
<evidence type="ECO:0000313" key="2">
    <source>
        <dbReference type="EMBL" id="CAF0758734.1"/>
    </source>
</evidence>
<dbReference type="Proteomes" id="UP000663852">
    <property type="component" value="Unassembled WGS sequence"/>
</dbReference>
<proteinExistence type="predicted"/>
<dbReference type="AlphaFoldDB" id="A0A813PZA6"/>